<proteinExistence type="predicted"/>
<dbReference type="PIRSF" id="PIRSF000398">
    <property type="entry name" value="M_m6A_EcoRV"/>
    <property type="match status" value="1"/>
</dbReference>
<gene>
    <name evidence="4" type="ORF">APZ18_02470</name>
</gene>
<protein>
    <submittedName>
        <fullName evidence="4">DNA methyltransferase</fullName>
    </submittedName>
</protein>
<evidence type="ECO:0000256" key="1">
    <source>
        <dbReference type="ARBA" id="ARBA00022603"/>
    </source>
</evidence>
<dbReference type="InterPro" id="IPR029063">
    <property type="entry name" value="SAM-dependent_MTases_sf"/>
</dbReference>
<dbReference type="Gene3D" id="3.40.50.150">
    <property type="entry name" value="Vaccinia Virus protein VP39"/>
    <property type="match status" value="2"/>
</dbReference>
<dbReference type="GO" id="GO:1904047">
    <property type="term" value="F:S-adenosyl-L-methionine binding"/>
    <property type="evidence" value="ECO:0007669"/>
    <property type="project" value="TreeGrafter"/>
</dbReference>
<keyword evidence="5" id="KW-1185">Reference proteome</keyword>
<evidence type="ECO:0000256" key="3">
    <source>
        <dbReference type="ARBA" id="ARBA00022691"/>
    </source>
</evidence>
<comment type="caution">
    <text evidence="4">The sequence shown here is derived from an EMBL/GenBank/DDBJ whole genome shotgun (WGS) entry which is preliminary data.</text>
</comment>
<dbReference type="GO" id="GO:0043565">
    <property type="term" value="F:sequence-specific DNA binding"/>
    <property type="evidence" value="ECO:0007669"/>
    <property type="project" value="TreeGrafter"/>
</dbReference>
<evidence type="ECO:0000256" key="2">
    <source>
        <dbReference type="ARBA" id="ARBA00022679"/>
    </source>
</evidence>
<dbReference type="PANTHER" id="PTHR30481">
    <property type="entry name" value="DNA ADENINE METHYLASE"/>
    <property type="match status" value="1"/>
</dbReference>
<dbReference type="AlphaFoldDB" id="A0AAW3JT72"/>
<dbReference type="PANTHER" id="PTHR30481:SF4">
    <property type="entry name" value="SITE-SPECIFIC DNA-METHYLTRANSFERASE (ADENINE-SPECIFIC)"/>
    <property type="match status" value="1"/>
</dbReference>
<reference evidence="4 5" key="1">
    <citation type="submission" date="2015-10" db="EMBL/GenBank/DDBJ databases">
        <title>Butyribacter intestini gen. nov., sp. nov., a butyric acid-producing bacterium of the family Lachnospiraceae isolated from the human faeces.</title>
        <authorList>
            <person name="Zou Y."/>
            <person name="Xue W."/>
            <person name="Luo G."/>
            <person name="Lv M."/>
        </authorList>
    </citation>
    <scope>NUCLEOTIDE SEQUENCE [LARGE SCALE GENOMIC DNA]</scope>
    <source>
        <strain evidence="4 5">TF01-11</strain>
    </source>
</reference>
<dbReference type="SUPFAM" id="SSF53335">
    <property type="entry name" value="S-adenosyl-L-methionine-dependent methyltransferases"/>
    <property type="match status" value="1"/>
</dbReference>
<dbReference type="PRINTS" id="PR00505">
    <property type="entry name" value="D12N6MTFRASE"/>
</dbReference>
<keyword evidence="2" id="KW-0808">Transferase</keyword>
<dbReference type="GO" id="GO:0009007">
    <property type="term" value="F:site-specific DNA-methyltransferase (adenine-specific) activity"/>
    <property type="evidence" value="ECO:0007669"/>
    <property type="project" value="UniProtKB-EC"/>
</dbReference>
<keyword evidence="3" id="KW-0949">S-adenosyl-L-methionine</keyword>
<dbReference type="InterPro" id="IPR012263">
    <property type="entry name" value="M_m6A_EcoRV"/>
</dbReference>
<evidence type="ECO:0000313" key="4">
    <source>
        <dbReference type="EMBL" id="KQC86078.1"/>
    </source>
</evidence>
<dbReference type="Proteomes" id="UP000050833">
    <property type="component" value="Unassembled WGS sequence"/>
</dbReference>
<name>A0AAW3JT72_9FIRM</name>
<dbReference type="GO" id="GO:0009307">
    <property type="term" value="P:DNA restriction-modification system"/>
    <property type="evidence" value="ECO:0007669"/>
    <property type="project" value="InterPro"/>
</dbReference>
<dbReference type="EMBL" id="LLKB01000001">
    <property type="protein sequence ID" value="KQC86078.1"/>
    <property type="molecule type" value="Genomic_DNA"/>
</dbReference>
<sequence>MRAVLKYPGSKWNIASQLVEMIPEHHSYVEPFFGSGAVLFNKPVSDIETINDLAHDVVNLFRCIQEDAARLATMVITTPFSREKYEDTYKLDIWEVMMPDEPYHKALRFLIQCWQGHGFRTNDSKVGWKNDVQGRERAYALWNWYRLPEWIIDIAERLRRVQIENRPALEVIKRFDYENVFMYLDPPYLLNTRAGKQYKHEMSDTEHEELLKAIVNSKAKIMISGYESDLYNEYLKKWHKATFNSCAEHGKKRIEVVWMNYQKGQMTLKDYVTRGQL</sequence>
<dbReference type="GO" id="GO:0006298">
    <property type="term" value="P:mismatch repair"/>
    <property type="evidence" value="ECO:0007669"/>
    <property type="project" value="TreeGrafter"/>
</dbReference>
<organism evidence="4 5">
    <name type="scientific">Butyribacter intestini</name>
    <dbReference type="NCBI Taxonomy" id="1703332"/>
    <lineage>
        <taxon>Bacteria</taxon>
        <taxon>Bacillati</taxon>
        <taxon>Bacillota</taxon>
        <taxon>Clostridia</taxon>
        <taxon>Lachnospirales</taxon>
        <taxon>Lachnospiraceae</taxon>
        <taxon>Butyribacter</taxon>
    </lineage>
</organism>
<dbReference type="GO" id="GO:0032259">
    <property type="term" value="P:methylation"/>
    <property type="evidence" value="ECO:0007669"/>
    <property type="project" value="UniProtKB-KW"/>
</dbReference>
<keyword evidence="1 4" id="KW-0489">Methyltransferase</keyword>
<evidence type="ECO:0000313" key="5">
    <source>
        <dbReference type="Proteomes" id="UP000050833"/>
    </source>
</evidence>
<accession>A0AAW3JT72</accession>
<dbReference type="RefSeq" id="WP_055941295.1">
    <property type="nucleotide sequence ID" value="NZ_JAQDDZ010000003.1"/>
</dbReference>
<dbReference type="Pfam" id="PF02086">
    <property type="entry name" value="MethyltransfD12"/>
    <property type="match status" value="1"/>
</dbReference>
<dbReference type="InterPro" id="IPR012327">
    <property type="entry name" value="MeTrfase_D12"/>
</dbReference>